<name>A0A1Y1V0H2_9FUNG</name>
<dbReference type="EMBL" id="MCFH01000044">
    <property type="protein sequence ID" value="ORX44649.1"/>
    <property type="molecule type" value="Genomic_DNA"/>
</dbReference>
<dbReference type="STRING" id="1754191.A0A1Y1V0H2"/>
<accession>A0A1Y1V0H2</accession>
<dbReference type="Proteomes" id="UP000193719">
    <property type="component" value="Unassembled WGS sequence"/>
</dbReference>
<evidence type="ECO:0000313" key="2">
    <source>
        <dbReference type="Proteomes" id="UP000193719"/>
    </source>
</evidence>
<proteinExistence type="predicted"/>
<organism evidence="1 2">
    <name type="scientific">Piromyces finnis</name>
    <dbReference type="NCBI Taxonomy" id="1754191"/>
    <lineage>
        <taxon>Eukaryota</taxon>
        <taxon>Fungi</taxon>
        <taxon>Fungi incertae sedis</taxon>
        <taxon>Chytridiomycota</taxon>
        <taxon>Chytridiomycota incertae sedis</taxon>
        <taxon>Neocallimastigomycetes</taxon>
        <taxon>Neocallimastigales</taxon>
        <taxon>Neocallimastigaceae</taxon>
        <taxon>Piromyces</taxon>
    </lineage>
</organism>
<reference evidence="1 2" key="2">
    <citation type="submission" date="2016-08" db="EMBL/GenBank/DDBJ databases">
        <title>Pervasive Adenine N6-methylation of Active Genes in Fungi.</title>
        <authorList>
            <consortium name="DOE Joint Genome Institute"/>
            <person name="Mondo S.J."/>
            <person name="Dannebaum R.O."/>
            <person name="Kuo R.C."/>
            <person name="Labutti K."/>
            <person name="Haridas S."/>
            <person name="Kuo A."/>
            <person name="Salamov A."/>
            <person name="Ahrendt S.R."/>
            <person name="Lipzen A."/>
            <person name="Sullivan W."/>
            <person name="Andreopoulos W.B."/>
            <person name="Clum A."/>
            <person name="Lindquist E."/>
            <person name="Daum C."/>
            <person name="Ramamoorthy G.K."/>
            <person name="Gryganskyi A."/>
            <person name="Culley D."/>
            <person name="Magnuson J.K."/>
            <person name="James T.Y."/>
            <person name="O'Malley M.A."/>
            <person name="Stajich J.E."/>
            <person name="Spatafora J.W."/>
            <person name="Visel A."/>
            <person name="Grigoriev I.V."/>
        </authorList>
    </citation>
    <scope>NUCLEOTIDE SEQUENCE [LARGE SCALE GENOMIC DNA]</scope>
    <source>
        <strain evidence="2">finn</strain>
    </source>
</reference>
<sequence length="384" mass="44541">MPQLLFKLTDDIINNICNDQFKIKDKDNREIINNSDNNIINYNINYNDKINIKRNINKKNTKGDISASHSLLPPAAVINKNKTKYSKKECENDSNIFQKNHVILPKINNPKTMMNPTLTSNFSNNKSKNEDIMDNKIDSLYKKNLEKEVRNRLKLLANNTGNINEKYIRHNRINTHFHINNSNNNRKISSPLLLESNETKYLDNSSSKLSNYESTKVNSVKKAFNEDSNESIISVTSSKRVIFSSNEDQDNSSFKTSENPDFMNSVKSESFKSLNRKITSNYYLLNKKLRNDGIFNDGLISSINNSYTSDNNSTSIIFDKNLFNKPIINVTKNEKKNNKSKLFEQYSYMINNGILKYQYDNNSKIDEEGKKREMIMLIINMNQR</sequence>
<dbReference type="AlphaFoldDB" id="A0A1Y1V0H2"/>
<evidence type="ECO:0000313" key="1">
    <source>
        <dbReference type="EMBL" id="ORX44649.1"/>
    </source>
</evidence>
<protein>
    <submittedName>
        <fullName evidence="1">Uncharacterized protein</fullName>
    </submittedName>
</protein>
<reference evidence="1 2" key="1">
    <citation type="submission" date="2016-08" db="EMBL/GenBank/DDBJ databases">
        <title>Genomes of anaerobic fungi encode conserved fungal cellulosomes for biomass hydrolysis.</title>
        <authorList>
            <consortium name="DOE Joint Genome Institute"/>
            <person name="Haitjema C.H."/>
            <person name="Gilmore S.P."/>
            <person name="Henske J.K."/>
            <person name="Solomon K.V."/>
            <person name="De Groot R."/>
            <person name="Kuo A."/>
            <person name="Mondo S.J."/>
            <person name="Salamov A.A."/>
            <person name="Labutti K."/>
            <person name="Zhao Z."/>
            <person name="Chiniquy J."/>
            <person name="Barry K."/>
            <person name="Brewer H.M."/>
            <person name="Purvine S.O."/>
            <person name="Wright A.T."/>
            <person name="Boxma B."/>
            <person name="Van Alen T."/>
            <person name="Hackstein J.H."/>
            <person name="Baker S.E."/>
            <person name="Grigoriev I.V."/>
            <person name="O'Malley M.A."/>
        </authorList>
    </citation>
    <scope>NUCLEOTIDE SEQUENCE [LARGE SCALE GENOMIC DNA]</scope>
    <source>
        <strain evidence="2">finn</strain>
    </source>
</reference>
<gene>
    <name evidence="1" type="ORF">BCR36DRAFT_124403</name>
</gene>
<keyword evidence="2" id="KW-1185">Reference proteome</keyword>
<comment type="caution">
    <text evidence="1">The sequence shown here is derived from an EMBL/GenBank/DDBJ whole genome shotgun (WGS) entry which is preliminary data.</text>
</comment>